<feature type="domain" description="Sld7 C-terminal" evidence="2">
    <location>
        <begin position="334"/>
        <end position="433"/>
    </location>
</feature>
<reference evidence="3 4" key="1">
    <citation type="journal article" date="2018" name="Front. Microbiol.">
        <title>Genome-Wide Analysis of Corynespora cassiicola Leaf Fall Disease Putative Effectors.</title>
        <authorList>
            <person name="Lopez D."/>
            <person name="Ribeiro S."/>
            <person name="Label P."/>
            <person name="Fumanal B."/>
            <person name="Venisse J.S."/>
            <person name="Kohler A."/>
            <person name="de Oliveira R.R."/>
            <person name="Labutti K."/>
            <person name="Lipzen A."/>
            <person name="Lail K."/>
            <person name="Bauer D."/>
            <person name="Ohm R.A."/>
            <person name="Barry K.W."/>
            <person name="Spatafora J."/>
            <person name="Grigoriev I.V."/>
            <person name="Martin F.M."/>
            <person name="Pujade-Renaud V."/>
        </authorList>
    </citation>
    <scope>NUCLEOTIDE SEQUENCE [LARGE SCALE GENOMIC DNA]</scope>
    <source>
        <strain evidence="3 4">Philippines</strain>
    </source>
</reference>
<protein>
    <recommendedName>
        <fullName evidence="2">Sld7 C-terminal domain-containing protein</fullName>
    </recommendedName>
</protein>
<sequence>MADVWTGDILLPDGSAVKEIILSSHHVASAPSLPTTALRFASVVDTARIPLYLATGPSLDVATFAETTQAWFESLLLSKAPTASGGCDANSTLGWWSFARAQSPIGVLVQVESHDEAPGRPRITEILFYGTISLTATTVLPTPPSSSPEATTEQPENLPELRVHALPLSSDLLPKPTDFQSSPVSHALGASDPPANPEPQFLPPLYSPQTARSPKKKRDVRDIFDEAAIARKKARGQGGEGIAAAAARANESQRPFGHRKSLSIDTKGGSFADGRPPSAGILSRPGSSRISRSPSISSDARPLSRKGPPDGHSKRSTLSQVATVPIQPEEPTVETRNKEALTKVVMAAMRMHGLQQRKKSRRNSVAHGVDALESLSAEAAAEEAAKDEEFKQIYHQTYKGAVLALRKHISTKPLHSQPDRLRDVVERFLAIFCTDPLSLPLPSDEQTHQATPGSKLKLGVPGSTHGHASPFDQPSAKAQAGKTTRTADVFTGSPVSKRKGKKPVLDVP</sequence>
<evidence type="ECO:0000313" key="4">
    <source>
        <dbReference type="Proteomes" id="UP000240883"/>
    </source>
</evidence>
<dbReference type="Pfam" id="PF18596">
    <property type="entry name" value="Sld7_C"/>
    <property type="match status" value="1"/>
</dbReference>
<feature type="compositionally biased region" description="Low complexity" evidence="1">
    <location>
        <begin position="280"/>
        <end position="298"/>
    </location>
</feature>
<dbReference type="AlphaFoldDB" id="A0A2T2NZ91"/>
<name>A0A2T2NZ91_CORCC</name>
<dbReference type="InterPro" id="IPR041260">
    <property type="entry name" value="Sld7_C"/>
</dbReference>
<evidence type="ECO:0000259" key="2">
    <source>
        <dbReference type="Pfam" id="PF18596"/>
    </source>
</evidence>
<feature type="region of interest" description="Disordered" evidence="1">
    <location>
        <begin position="172"/>
        <end position="220"/>
    </location>
</feature>
<evidence type="ECO:0000256" key="1">
    <source>
        <dbReference type="SAM" id="MobiDB-lite"/>
    </source>
</evidence>
<organism evidence="3 4">
    <name type="scientific">Corynespora cassiicola Philippines</name>
    <dbReference type="NCBI Taxonomy" id="1448308"/>
    <lineage>
        <taxon>Eukaryota</taxon>
        <taxon>Fungi</taxon>
        <taxon>Dikarya</taxon>
        <taxon>Ascomycota</taxon>
        <taxon>Pezizomycotina</taxon>
        <taxon>Dothideomycetes</taxon>
        <taxon>Pleosporomycetidae</taxon>
        <taxon>Pleosporales</taxon>
        <taxon>Corynesporascaceae</taxon>
        <taxon>Corynespora</taxon>
    </lineage>
</organism>
<feature type="compositionally biased region" description="Pro residues" evidence="1">
    <location>
        <begin position="194"/>
        <end position="206"/>
    </location>
</feature>
<keyword evidence="4" id="KW-1185">Reference proteome</keyword>
<proteinExistence type="predicted"/>
<gene>
    <name evidence="3" type="ORF">BS50DRAFT_487174</name>
</gene>
<dbReference type="OrthoDB" id="4205424at2759"/>
<feature type="region of interest" description="Disordered" evidence="1">
    <location>
        <begin position="440"/>
        <end position="508"/>
    </location>
</feature>
<dbReference type="Proteomes" id="UP000240883">
    <property type="component" value="Unassembled WGS sequence"/>
</dbReference>
<dbReference type="EMBL" id="KZ678131">
    <property type="protein sequence ID" value="PSN70741.1"/>
    <property type="molecule type" value="Genomic_DNA"/>
</dbReference>
<feature type="region of interest" description="Disordered" evidence="1">
    <location>
        <begin position="232"/>
        <end position="338"/>
    </location>
</feature>
<accession>A0A2T2NZ91</accession>
<evidence type="ECO:0000313" key="3">
    <source>
        <dbReference type="EMBL" id="PSN70741.1"/>
    </source>
</evidence>